<name>A0AAE9JMW6_CAEBR</name>
<protein>
    <recommendedName>
        <fullName evidence="8">Transthyretin-like family protein</fullName>
    </recommendedName>
</protein>
<dbReference type="AlphaFoldDB" id="A0AAE9JMW6"/>
<dbReference type="EMBL" id="CP092624">
    <property type="protein sequence ID" value="UMM36792.1"/>
    <property type="molecule type" value="Genomic_DNA"/>
</dbReference>
<keyword evidence="7" id="KW-1185">Reference proteome</keyword>
<keyword evidence="3" id="KW-0964">Secreted</keyword>
<dbReference type="InterPro" id="IPR038479">
    <property type="entry name" value="Transthyretin-like_sf"/>
</dbReference>
<sequence length="248" mass="27871">MILILLFLFFAPASTLYQSYGVHGQFSCGESPAKGITVKLYDLDRYSHENDLLDEGVTNGFGNITLSGGTAELTRIEPMLEVIHDCNDGGKVGNRKSKFLLPQVYITYGTKALKTYDIGNVNLETIFLSEDRDYSDETVQKSSRRLLPPTRDMVINYSFLGLLLLLFVSITTAQLDTHFDDAQVYWPSQYKRSHQPAAAASEGEMFAFPGLRGLRGKRDPDYNKRVPMMSLKGLRGKRARFFAGEDEQ</sequence>
<evidence type="ECO:0000256" key="4">
    <source>
        <dbReference type="ARBA" id="ARBA00022729"/>
    </source>
</evidence>
<accession>A0AAE9JMW6</accession>
<evidence type="ECO:0008006" key="8">
    <source>
        <dbReference type="Google" id="ProtNLM"/>
    </source>
</evidence>
<dbReference type="GO" id="GO:0005576">
    <property type="term" value="C:extracellular region"/>
    <property type="evidence" value="ECO:0007669"/>
    <property type="project" value="UniProtKB-SubCell"/>
</dbReference>
<evidence type="ECO:0000256" key="5">
    <source>
        <dbReference type="SAM" id="SignalP"/>
    </source>
</evidence>
<proteinExistence type="inferred from homology"/>
<dbReference type="GO" id="GO:0009986">
    <property type="term" value="C:cell surface"/>
    <property type="evidence" value="ECO:0007669"/>
    <property type="project" value="InterPro"/>
</dbReference>
<feature type="chain" id="PRO_5042225568" description="Transthyretin-like family protein" evidence="5">
    <location>
        <begin position="16"/>
        <end position="248"/>
    </location>
</feature>
<dbReference type="Pfam" id="PF01060">
    <property type="entry name" value="TTR-52"/>
    <property type="match status" value="1"/>
</dbReference>
<gene>
    <name evidence="6" type="ORF">L5515_008796</name>
</gene>
<dbReference type="Proteomes" id="UP000829354">
    <property type="component" value="Chromosome V"/>
</dbReference>
<evidence type="ECO:0000313" key="6">
    <source>
        <dbReference type="EMBL" id="UMM36792.1"/>
    </source>
</evidence>
<feature type="signal peptide" evidence="5">
    <location>
        <begin position="1"/>
        <end position="15"/>
    </location>
</feature>
<evidence type="ECO:0000256" key="1">
    <source>
        <dbReference type="ARBA" id="ARBA00004613"/>
    </source>
</evidence>
<evidence type="ECO:0000256" key="2">
    <source>
        <dbReference type="ARBA" id="ARBA00010112"/>
    </source>
</evidence>
<comment type="subcellular location">
    <subcellularLocation>
        <location evidence="1">Secreted</location>
    </subcellularLocation>
</comment>
<evidence type="ECO:0000256" key="3">
    <source>
        <dbReference type="ARBA" id="ARBA00022525"/>
    </source>
</evidence>
<keyword evidence="4 5" id="KW-0732">Signal</keyword>
<comment type="similarity">
    <text evidence="2">Belongs to the nematode transthyretin-like family.</text>
</comment>
<dbReference type="InterPro" id="IPR001534">
    <property type="entry name" value="Transthyretin-like"/>
</dbReference>
<reference evidence="6 7" key="1">
    <citation type="submission" date="2022-04" db="EMBL/GenBank/DDBJ databases">
        <title>Chromosome-level reference genomes for two strains of Caenorhabditis briggsae: an improved platform for comparative genomics.</title>
        <authorList>
            <person name="Stevens L."/>
            <person name="Andersen E."/>
        </authorList>
    </citation>
    <scope>NUCLEOTIDE SEQUENCE [LARGE SCALE GENOMIC DNA]</scope>
    <source>
        <strain evidence="6">VX34</strain>
        <tissue evidence="6">Whole-organism</tissue>
    </source>
</reference>
<dbReference type="PANTHER" id="PTHR21700:SF27">
    <property type="entry name" value="TRANSTHYRETIN-LIKE FAMILY PROTEIN"/>
    <property type="match status" value="1"/>
</dbReference>
<evidence type="ECO:0000313" key="7">
    <source>
        <dbReference type="Proteomes" id="UP000829354"/>
    </source>
</evidence>
<dbReference type="PANTHER" id="PTHR21700">
    <property type="entry name" value="TRANSTHYRETIN-LIKE FAMILY PROTEIN-RELATED"/>
    <property type="match status" value="1"/>
</dbReference>
<organism evidence="6 7">
    <name type="scientific">Caenorhabditis briggsae</name>
    <dbReference type="NCBI Taxonomy" id="6238"/>
    <lineage>
        <taxon>Eukaryota</taxon>
        <taxon>Metazoa</taxon>
        <taxon>Ecdysozoa</taxon>
        <taxon>Nematoda</taxon>
        <taxon>Chromadorea</taxon>
        <taxon>Rhabditida</taxon>
        <taxon>Rhabditina</taxon>
        <taxon>Rhabditomorpha</taxon>
        <taxon>Rhabditoidea</taxon>
        <taxon>Rhabditidae</taxon>
        <taxon>Peloderinae</taxon>
        <taxon>Caenorhabditis</taxon>
    </lineage>
</organism>
<dbReference type="Gene3D" id="2.60.40.3330">
    <property type="match status" value="1"/>
</dbReference>